<gene>
    <name evidence="9" type="ORF">IPO85_01540</name>
</gene>
<evidence type="ECO:0000256" key="2">
    <source>
        <dbReference type="ARBA" id="ARBA00022438"/>
    </source>
</evidence>
<evidence type="ECO:0000256" key="3">
    <source>
        <dbReference type="ARBA" id="ARBA00022670"/>
    </source>
</evidence>
<sequence length="348" mass="38610">MINIELLSTICKTPGAPGFEHAIRSFLVHELEPFADRIELDSMGNIIAFCKGKSSQKKLMFSAHMDEISFIVSHIDEEGFVRFLPLGGFDPKTLTAQRVIIHGKKDIIGVMGSKPIHLMSPEERTKNSTIKDYFIDTGLSKSELIEHIEIGNSITRERELIQMGQCINAKSLDNRISVYSLLEAFKLIHDHRPEVDVYAVFTVQEEIGLRGAKTAAHYIAPDYAINVDTTIAFDVPGAQAHEVITKLGQGVAIKIMDSSVICDYRMVKFIKEQAALANIVWQAELLPAGGTDTASVQTAGNGAITGALSIPTRHIHQVIEMVHQKDVIETIKLIKILAHTIHQFNWSF</sequence>
<proteinExistence type="inferred from homology"/>
<organism evidence="9 10">
    <name type="scientific">Candidatus Defluviibacterium haderslevense</name>
    <dbReference type="NCBI Taxonomy" id="2981993"/>
    <lineage>
        <taxon>Bacteria</taxon>
        <taxon>Pseudomonadati</taxon>
        <taxon>Bacteroidota</taxon>
        <taxon>Saprospiria</taxon>
        <taxon>Saprospirales</taxon>
        <taxon>Saprospiraceae</taxon>
        <taxon>Candidatus Defluviibacterium</taxon>
    </lineage>
</organism>
<dbReference type="GO" id="GO:0006508">
    <property type="term" value="P:proteolysis"/>
    <property type="evidence" value="ECO:0007669"/>
    <property type="project" value="UniProtKB-KW"/>
</dbReference>
<reference evidence="9 10" key="1">
    <citation type="submission" date="2020-10" db="EMBL/GenBank/DDBJ databases">
        <title>Connecting structure to function with the recovery of over 1000 high-quality activated sludge metagenome-assembled genomes encoding full-length rRNA genes using long-read sequencing.</title>
        <authorList>
            <person name="Singleton C.M."/>
            <person name="Petriglieri F."/>
            <person name="Kristensen J.M."/>
            <person name="Kirkegaard R.H."/>
            <person name="Michaelsen T.Y."/>
            <person name="Andersen M.H."/>
            <person name="Karst S.M."/>
            <person name="Dueholm M.S."/>
            <person name="Nielsen P.H."/>
            <person name="Albertsen M."/>
        </authorList>
    </citation>
    <scope>NUCLEOTIDE SEQUENCE [LARGE SCALE GENOMIC DNA]</scope>
    <source>
        <strain evidence="9">Ribe_18-Q3-R11-54_BAT3C.373</strain>
    </source>
</reference>
<feature type="active site" description="Proton acceptor" evidence="7">
    <location>
        <position position="205"/>
    </location>
</feature>
<evidence type="ECO:0000313" key="10">
    <source>
        <dbReference type="Proteomes" id="UP000808349"/>
    </source>
</evidence>
<evidence type="ECO:0000256" key="8">
    <source>
        <dbReference type="PIRSR" id="PIRSR001123-2"/>
    </source>
</evidence>
<keyword evidence="3" id="KW-0645">Protease</keyword>
<comment type="similarity">
    <text evidence="1 6">Belongs to the peptidase M42 family.</text>
</comment>
<feature type="binding site" evidence="8">
    <location>
        <position position="206"/>
    </location>
    <ligand>
        <name>Zn(2+)</name>
        <dbReference type="ChEBI" id="CHEBI:29105"/>
        <label>2</label>
    </ligand>
</feature>
<dbReference type="InterPro" id="IPR008007">
    <property type="entry name" value="Peptidase_M42"/>
</dbReference>
<dbReference type="InterPro" id="IPR023367">
    <property type="entry name" value="Peptidase_M42_dom2"/>
</dbReference>
<keyword evidence="4 8" id="KW-0479">Metal-binding</keyword>
<dbReference type="Gene3D" id="3.40.630.10">
    <property type="entry name" value="Zn peptidases"/>
    <property type="match status" value="1"/>
</dbReference>
<dbReference type="InterPro" id="IPR051464">
    <property type="entry name" value="Peptidase_M42_aminopept"/>
</dbReference>
<evidence type="ECO:0000256" key="1">
    <source>
        <dbReference type="ARBA" id="ARBA00006272"/>
    </source>
</evidence>
<comment type="caution">
    <text evidence="9">The sequence shown here is derived from an EMBL/GenBank/DDBJ whole genome shotgun (WGS) entry which is preliminary data.</text>
</comment>
<feature type="binding site" evidence="8">
    <location>
        <position position="316"/>
    </location>
    <ligand>
        <name>Zn(2+)</name>
        <dbReference type="ChEBI" id="CHEBI:29105"/>
        <label>2</label>
    </ligand>
</feature>
<evidence type="ECO:0000256" key="4">
    <source>
        <dbReference type="ARBA" id="ARBA00022723"/>
    </source>
</evidence>
<dbReference type="Pfam" id="PF05343">
    <property type="entry name" value="Peptidase_M42"/>
    <property type="match status" value="1"/>
</dbReference>
<dbReference type="PANTHER" id="PTHR32481">
    <property type="entry name" value="AMINOPEPTIDASE"/>
    <property type="match status" value="1"/>
</dbReference>
<protein>
    <submittedName>
        <fullName evidence="9">M42 family metallopeptidase</fullName>
    </submittedName>
</protein>
<evidence type="ECO:0000256" key="7">
    <source>
        <dbReference type="PIRSR" id="PIRSR001123-1"/>
    </source>
</evidence>
<name>A0A9D7S5G4_9BACT</name>
<dbReference type="Proteomes" id="UP000808349">
    <property type="component" value="Unassembled WGS sequence"/>
</dbReference>
<dbReference type="AlphaFoldDB" id="A0A9D7S5G4"/>
<evidence type="ECO:0000256" key="5">
    <source>
        <dbReference type="ARBA" id="ARBA00022801"/>
    </source>
</evidence>
<dbReference type="Gene3D" id="2.40.30.40">
    <property type="entry name" value="Peptidase M42, domain 2"/>
    <property type="match status" value="1"/>
</dbReference>
<dbReference type="SUPFAM" id="SSF101821">
    <property type="entry name" value="Aminopeptidase/glucanase lid domain"/>
    <property type="match status" value="1"/>
</dbReference>
<dbReference type="PANTHER" id="PTHR32481:SF0">
    <property type="entry name" value="AMINOPEPTIDASE YPDE-RELATED"/>
    <property type="match status" value="1"/>
</dbReference>
<dbReference type="PIRSF" id="PIRSF001123">
    <property type="entry name" value="PepA_GA"/>
    <property type="match status" value="1"/>
</dbReference>
<comment type="cofactor">
    <cofactor evidence="8">
        <name>a divalent metal cation</name>
        <dbReference type="ChEBI" id="CHEBI:60240"/>
    </cofactor>
    <text evidence="8">Binds 2 divalent metal cations per subunit.</text>
</comment>
<keyword evidence="5" id="KW-0378">Hydrolase</keyword>
<feature type="binding site" evidence="8">
    <location>
        <position position="64"/>
    </location>
    <ligand>
        <name>Zn(2+)</name>
        <dbReference type="ChEBI" id="CHEBI:29105"/>
        <label>1</label>
    </ligand>
</feature>
<evidence type="ECO:0000313" key="9">
    <source>
        <dbReference type="EMBL" id="MBK9716207.1"/>
    </source>
</evidence>
<dbReference type="SUPFAM" id="SSF53187">
    <property type="entry name" value="Zn-dependent exopeptidases"/>
    <property type="match status" value="1"/>
</dbReference>
<evidence type="ECO:0000256" key="6">
    <source>
        <dbReference type="PIRNR" id="PIRNR001123"/>
    </source>
</evidence>
<keyword evidence="2" id="KW-0031">Aminopeptidase</keyword>
<dbReference type="CDD" id="cd05656">
    <property type="entry name" value="M42_Frv"/>
    <property type="match status" value="1"/>
</dbReference>
<accession>A0A9D7S5G4</accession>
<feature type="binding site" evidence="8">
    <location>
        <position position="173"/>
    </location>
    <ligand>
        <name>Zn(2+)</name>
        <dbReference type="ChEBI" id="CHEBI:29105"/>
        <label>2</label>
    </ligand>
</feature>
<dbReference type="GO" id="GO:0046872">
    <property type="term" value="F:metal ion binding"/>
    <property type="evidence" value="ECO:0007669"/>
    <property type="project" value="UniProtKB-UniRule"/>
</dbReference>
<feature type="binding site" evidence="8">
    <location>
        <position position="228"/>
    </location>
    <ligand>
        <name>Zn(2+)</name>
        <dbReference type="ChEBI" id="CHEBI:29105"/>
        <label>1</label>
    </ligand>
</feature>
<dbReference type="GO" id="GO:0004177">
    <property type="term" value="F:aminopeptidase activity"/>
    <property type="evidence" value="ECO:0007669"/>
    <property type="project" value="UniProtKB-UniRule"/>
</dbReference>
<feature type="binding site" evidence="8">
    <location>
        <position position="173"/>
    </location>
    <ligand>
        <name>Zn(2+)</name>
        <dbReference type="ChEBI" id="CHEBI:29105"/>
        <label>1</label>
    </ligand>
</feature>
<dbReference type="EMBL" id="JADKFW010000004">
    <property type="protein sequence ID" value="MBK9716207.1"/>
    <property type="molecule type" value="Genomic_DNA"/>
</dbReference>